<feature type="domain" description="DNA/RNA non-specific endonuclease/pyrophosphatase/phosphodiesterase" evidence="6">
    <location>
        <begin position="52"/>
        <end position="228"/>
    </location>
</feature>
<reference evidence="7" key="1">
    <citation type="journal article" date="2023" name="G3 (Bethesda)">
        <title>Whole genome assemblies of Zophobas morio and Tenebrio molitor.</title>
        <authorList>
            <person name="Kaur S."/>
            <person name="Stinson S.A."/>
            <person name="diCenzo G.C."/>
        </authorList>
    </citation>
    <scope>NUCLEOTIDE SEQUENCE</scope>
    <source>
        <strain evidence="7">QUZm001</strain>
    </source>
</reference>
<dbReference type="AlphaFoldDB" id="A0AA38ID59"/>
<dbReference type="GO" id="GO:0004521">
    <property type="term" value="F:RNA endonuclease activity"/>
    <property type="evidence" value="ECO:0007669"/>
    <property type="project" value="TreeGrafter"/>
</dbReference>
<protein>
    <recommendedName>
        <fullName evidence="6">DNA/RNA non-specific endonuclease/pyrophosphatase/phosphodiesterase domain-containing protein</fullName>
    </recommendedName>
</protein>
<feature type="chain" id="PRO_5041461000" description="DNA/RNA non-specific endonuclease/pyrophosphatase/phosphodiesterase domain-containing protein" evidence="5">
    <location>
        <begin position="18"/>
        <end position="259"/>
    </location>
</feature>
<dbReference type="Pfam" id="PF01223">
    <property type="entry name" value="Endonuclease_NS"/>
    <property type="match status" value="1"/>
</dbReference>
<dbReference type="PANTHER" id="PTHR13966:SF19">
    <property type="entry name" value="NUCLEASE EXOG, MITOCHONDRIAL"/>
    <property type="match status" value="1"/>
</dbReference>
<sequence>MGAFLLLFLCLLTTTSTNQETCPGGTGHGNTILTNETCSGSDGQTGVIILITTNQIRVCFNLDTHQTIYTEHIVGRTIDSYLLYHSISSVNIDRGHLVPPCDFNTTEQQSDTYFYINAAPIVHDLYSGGWSQVEQQVRDLMNKHLDLTTHVLSTTYGTQCLVQGRLAVPTHFVKILTDIHDKEDSSMVVGDNSMNFSSAVILPDCEVETCVWMTSSYPRVYCCVVRPELMERLNLSVSLASKSAKKTTKRLFTSSDNKD</sequence>
<feature type="signal peptide" evidence="5">
    <location>
        <begin position="1"/>
        <end position="17"/>
    </location>
</feature>
<dbReference type="GO" id="GO:0005634">
    <property type="term" value="C:nucleus"/>
    <property type="evidence" value="ECO:0007669"/>
    <property type="project" value="TreeGrafter"/>
</dbReference>
<evidence type="ECO:0000313" key="8">
    <source>
        <dbReference type="Proteomes" id="UP001168821"/>
    </source>
</evidence>
<dbReference type="EMBL" id="JALNTZ010000005">
    <property type="protein sequence ID" value="KAJ3653028.1"/>
    <property type="molecule type" value="Genomic_DNA"/>
</dbReference>
<keyword evidence="3" id="KW-0255">Endonuclease</keyword>
<evidence type="ECO:0000313" key="7">
    <source>
        <dbReference type="EMBL" id="KAJ3653028.1"/>
    </source>
</evidence>
<dbReference type="SUPFAM" id="SSF54060">
    <property type="entry name" value="His-Me finger endonucleases"/>
    <property type="match status" value="1"/>
</dbReference>
<dbReference type="GO" id="GO:0006309">
    <property type="term" value="P:apoptotic DNA fragmentation"/>
    <property type="evidence" value="ECO:0007669"/>
    <property type="project" value="TreeGrafter"/>
</dbReference>
<dbReference type="PANTHER" id="PTHR13966">
    <property type="entry name" value="ENDONUCLEASE RELATED"/>
    <property type="match status" value="1"/>
</dbReference>
<proteinExistence type="inferred from homology"/>
<comment type="caution">
    <text evidence="7">The sequence shown here is derived from an EMBL/GenBank/DDBJ whole genome shotgun (WGS) entry which is preliminary data.</text>
</comment>
<evidence type="ECO:0000256" key="5">
    <source>
        <dbReference type="SAM" id="SignalP"/>
    </source>
</evidence>
<gene>
    <name evidence="7" type="ORF">Zmor_018947</name>
</gene>
<evidence type="ECO:0000259" key="6">
    <source>
        <dbReference type="SMART" id="SM00892"/>
    </source>
</evidence>
<evidence type="ECO:0000256" key="1">
    <source>
        <dbReference type="ARBA" id="ARBA00010052"/>
    </source>
</evidence>
<comment type="similarity">
    <text evidence="1">Belongs to the DNA/RNA non-specific endonuclease family.</text>
</comment>
<dbReference type="SMART" id="SM00892">
    <property type="entry name" value="Endonuclease_NS"/>
    <property type="match status" value="1"/>
</dbReference>
<name>A0AA38ID59_9CUCU</name>
<dbReference type="InterPro" id="IPR001604">
    <property type="entry name" value="Endo_G_ENPP1-like_dom"/>
</dbReference>
<dbReference type="InterPro" id="IPR044929">
    <property type="entry name" value="DNA/RNA_non-sp_Endonuclease_sf"/>
</dbReference>
<dbReference type="GO" id="GO:0046872">
    <property type="term" value="F:metal ion binding"/>
    <property type="evidence" value="ECO:0007669"/>
    <property type="project" value="InterPro"/>
</dbReference>
<keyword evidence="2" id="KW-0540">Nuclease</keyword>
<dbReference type="GO" id="GO:0000014">
    <property type="term" value="F:single-stranded DNA endodeoxyribonuclease activity"/>
    <property type="evidence" value="ECO:0007669"/>
    <property type="project" value="TreeGrafter"/>
</dbReference>
<dbReference type="GO" id="GO:0003676">
    <property type="term" value="F:nucleic acid binding"/>
    <property type="evidence" value="ECO:0007669"/>
    <property type="project" value="InterPro"/>
</dbReference>
<organism evidence="7 8">
    <name type="scientific">Zophobas morio</name>
    <dbReference type="NCBI Taxonomy" id="2755281"/>
    <lineage>
        <taxon>Eukaryota</taxon>
        <taxon>Metazoa</taxon>
        <taxon>Ecdysozoa</taxon>
        <taxon>Arthropoda</taxon>
        <taxon>Hexapoda</taxon>
        <taxon>Insecta</taxon>
        <taxon>Pterygota</taxon>
        <taxon>Neoptera</taxon>
        <taxon>Endopterygota</taxon>
        <taxon>Coleoptera</taxon>
        <taxon>Polyphaga</taxon>
        <taxon>Cucujiformia</taxon>
        <taxon>Tenebrionidae</taxon>
        <taxon>Zophobas</taxon>
    </lineage>
</organism>
<dbReference type="GO" id="GO:0005743">
    <property type="term" value="C:mitochondrial inner membrane"/>
    <property type="evidence" value="ECO:0007669"/>
    <property type="project" value="TreeGrafter"/>
</dbReference>
<evidence type="ECO:0000256" key="2">
    <source>
        <dbReference type="ARBA" id="ARBA00022722"/>
    </source>
</evidence>
<dbReference type="Proteomes" id="UP001168821">
    <property type="component" value="Unassembled WGS sequence"/>
</dbReference>
<dbReference type="InterPro" id="IPR044925">
    <property type="entry name" value="His-Me_finger_sf"/>
</dbReference>
<dbReference type="InterPro" id="IPR040255">
    <property type="entry name" value="Non-specific_endonuclease"/>
</dbReference>
<accession>A0AA38ID59</accession>
<evidence type="ECO:0000256" key="3">
    <source>
        <dbReference type="ARBA" id="ARBA00022759"/>
    </source>
</evidence>
<evidence type="ECO:0000256" key="4">
    <source>
        <dbReference type="PIRSR" id="PIRSR640255-1"/>
    </source>
</evidence>
<dbReference type="Gene3D" id="3.40.570.10">
    <property type="entry name" value="Extracellular Endonuclease, subunit A"/>
    <property type="match status" value="1"/>
</dbReference>
<keyword evidence="5" id="KW-0732">Signal</keyword>
<feature type="active site" description="Proton acceptor" evidence="4">
    <location>
        <position position="96"/>
    </location>
</feature>
<keyword evidence="3" id="KW-0378">Hydrolase</keyword>
<keyword evidence="8" id="KW-1185">Reference proteome</keyword>